<protein>
    <recommendedName>
        <fullName evidence="3">Methyltransferase family protein</fullName>
    </recommendedName>
</protein>
<dbReference type="Proteomes" id="UP000294593">
    <property type="component" value="Unassembled WGS sequence"/>
</dbReference>
<proteinExistence type="predicted"/>
<dbReference type="Pfam" id="PF13489">
    <property type="entry name" value="Methyltransf_23"/>
    <property type="match status" value="1"/>
</dbReference>
<comment type="caution">
    <text evidence="1">The sequence shown here is derived from an EMBL/GenBank/DDBJ whole genome shotgun (WGS) entry which is preliminary data.</text>
</comment>
<keyword evidence="2" id="KW-1185">Reference proteome</keyword>
<evidence type="ECO:0008006" key="3">
    <source>
        <dbReference type="Google" id="ProtNLM"/>
    </source>
</evidence>
<dbReference type="SUPFAM" id="SSF53335">
    <property type="entry name" value="S-adenosyl-L-methionine-dependent methyltransferases"/>
    <property type="match status" value="1"/>
</dbReference>
<gene>
    <name evidence="1" type="ORF">EV672_101534</name>
</gene>
<reference evidence="1 2" key="1">
    <citation type="submission" date="2019-03" db="EMBL/GenBank/DDBJ databases">
        <title>Genomic Encyclopedia of Type Strains, Phase IV (KMG-IV): sequencing the most valuable type-strain genomes for metagenomic binning, comparative biology and taxonomic classification.</title>
        <authorList>
            <person name="Goeker M."/>
        </authorList>
    </citation>
    <scope>NUCLEOTIDE SEQUENCE [LARGE SCALE GENOMIC DNA]</scope>
    <source>
        <strain evidence="1 2">DSM 11901</strain>
    </source>
</reference>
<sequence length="922" mass="101573">MEMRAVHICIVQPVGYVHSLGFLDQARYLRYQFRRLGAEVTLSKNRLRHDAVNVVFGAHLGFDAELRTRYSCIFVNLEQIGSGGASVSPEYLRLLASSAVFDYDPGNVAAYTPHVDDVPIITFSHAPYLAPAAVAIEDRPIDLLFFGSMNERRKRIIQQIEDAGGSVTVVNGAVYGPERDDLIRQAKAVLNCHYYESARFEQARVFQCLSLGAPVVSERLLSAAPPAQFEDAVFWVRDGDWSGFVREKLRAPDFGVQGRAKLQAFRQHDVIEPYADALVFALAYTQTHLSNLASGPWRPNKLHIGSGKDYKPGWLNVDILASAEPDVVLNLAQPLEWPLHVHGDQVGDVELCADSLDVIYANNVLEHVPDLTTLMGNCLTLLRDGGQMQIEVPYERANAAWQDPTHVRAMNENSWIYYADWFWYLGWFDRRFQVAKFAYLDGSLRECARDAANFMRVTLTKQATTLGERMTARTMQASFGGLPDDMDVFAHDDAPPSDVPETASQPTVVVGKRTEPSPAPWVLIYPAHDDGVTDNFSHEMAAALRAEGEAVVELNMSTDLSAQWSRLPATLSGVITIGALPLNIQVGGRPLAELFECPVYAYLLDSPIYDLARVPATRDFIRRAWDNEKLVPILAERSYLQLGQGGAQPLLPPQAFYLPFAAFTAPDESRRSAAELPQQQRILVIGALGQELSRAAIRQDLEATLMSANAPGLAHSDVHALAAAMMSANAAGNPLVTAHALLSLSGKDLFTDSMMTLMCAGDSFLKRVRRVLAVESLRGVPVDFIGPGWDQAFGDQDGFRFLGSMPHAQLPALMPLYRGVLNLDPNWDWGCHDRAYSAWAQGVPVMTHNNAAIVEERVPAAMVHAFSPNAPDLAAVADEWLARPAPQSEPSAAMLRCGWNERIRTLLTRHRASLIATEAVAS</sequence>
<evidence type="ECO:0000313" key="2">
    <source>
        <dbReference type="Proteomes" id="UP000294593"/>
    </source>
</evidence>
<dbReference type="Gene3D" id="3.40.50.150">
    <property type="entry name" value="Vaccinia Virus protein VP39"/>
    <property type="match status" value="1"/>
</dbReference>
<name>A0A4R6RQE7_9BURK</name>
<dbReference type="InterPro" id="IPR029063">
    <property type="entry name" value="SAM-dependent_MTases_sf"/>
</dbReference>
<accession>A0A4R6RQE7</accession>
<dbReference type="EMBL" id="SNXW01000001">
    <property type="protein sequence ID" value="TDP88387.1"/>
    <property type="molecule type" value="Genomic_DNA"/>
</dbReference>
<dbReference type="RefSeq" id="WP_208110686.1">
    <property type="nucleotide sequence ID" value="NZ_JBASTO010000313.1"/>
</dbReference>
<dbReference type="AlphaFoldDB" id="A0A4R6RQE7"/>
<organism evidence="1 2">
    <name type="scientific">Aquabacterium commune</name>
    <dbReference type="NCBI Taxonomy" id="70586"/>
    <lineage>
        <taxon>Bacteria</taxon>
        <taxon>Pseudomonadati</taxon>
        <taxon>Pseudomonadota</taxon>
        <taxon>Betaproteobacteria</taxon>
        <taxon>Burkholderiales</taxon>
        <taxon>Aquabacterium</taxon>
    </lineage>
</organism>
<evidence type="ECO:0000313" key="1">
    <source>
        <dbReference type="EMBL" id="TDP88387.1"/>
    </source>
</evidence>